<dbReference type="EMBL" id="JAKMXF010000339">
    <property type="protein sequence ID" value="KAI6647658.1"/>
    <property type="molecule type" value="Genomic_DNA"/>
</dbReference>
<proteinExistence type="predicted"/>
<evidence type="ECO:0000313" key="2">
    <source>
        <dbReference type="EMBL" id="KAI6647658.1"/>
    </source>
</evidence>
<protein>
    <submittedName>
        <fullName evidence="2">Uncharacterized protein</fullName>
    </submittedName>
</protein>
<gene>
    <name evidence="2" type="ORF">LOD99_8623</name>
</gene>
<feature type="compositionally biased region" description="Polar residues" evidence="1">
    <location>
        <begin position="550"/>
        <end position="571"/>
    </location>
</feature>
<dbReference type="AlphaFoldDB" id="A0AAV7JFT9"/>
<feature type="region of interest" description="Disordered" evidence="1">
    <location>
        <begin position="546"/>
        <end position="576"/>
    </location>
</feature>
<organism evidence="2 3">
    <name type="scientific">Oopsacas minuta</name>
    <dbReference type="NCBI Taxonomy" id="111878"/>
    <lineage>
        <taxon>Eukaryota</taxon>
        <taxon>Metazoa</taxon>
        <taxon>Porifera</taxon>
        <taxon>Hexactinellida</taxon>
        <taxon>Hexasterophora</taxon>
        <taxon>Lyssacinosida</taxon>
        <taxon>Leucopsacidae</taxon>
        <taxon>Oopsacas</taxon>
    </lineage>
</organism>
<sequence>MVSEMFHLRLNSMQCSDVPHDDTDKFWDRENDPLSCVNSNTPAINVDFNSGNPEETQNSLVFPNSPTGIPPPPLFKSPQISFERLTNLLNTPPSPICSDNGAESLSTFSSVIIPRSTNDSSLRARSDTLLSTHSCHSKYDHRYSREHNLASPSNDEFSKRKLYITTHVDDQPVHSKFDEFTKAFDPFEKYHISSDLFELDSALSNNDEKIEEYSVTSLAPTTDIDAQIRISPCIPTPSDEFNSEPSSEEDIIVLRPPPPIPTAVRFNELDNNADLINDQIEFSNISVFSRTNPLPTGSVPLQQIFQEEIVVPVSEPIPYQPVARKRNRTSKFNNYSEHSIIPEAPPRAEVSSFSTNEILQRPPSMFAERYSYPGLSIEINEVQECNESKIEEVPPTSYDHDRLNSIDLEKGTNFLLFDANKSKNSNNAITSEAQSQIENVQVADDVKLQLSLHESIFSQFDPVRIFTDSDPNLNQFQNLIPASIPHSNVVIGLPFTIDRTLESQLDHSEATDEHLDSNSICDHFQVVSNETKTRLSEADCTNEVLHQDSGLETSIESTNLPPDITDSSTFTQDDDEQLSKQSVSICDGSIEIRSARSIELFDCYPDYELPNRPSPPYYSLQTIPFNSRCNDIFEKKDLSPPPLPMSAPPELEDTD</sequence>
<name>A0AAV7JFT9_9METZ</name>
<reference evidence="2 3" key="1">
    <citation type="journal article" date="2023" name="BMC Biol.">
        <title>The compact genome of the sponge Oopsacas minuta (Hexactinellida) is lacking key metazoan core genes.</title>
        <authorList>
            <person name="Santini S."/>
            <person name="Schenkelaars Q."/>
            <person name="Jourda C."/>
            <person name="Duchesne M."/>
            <person name="Belahbib H."/>
            <person name="Rocher C."/>
            <person name="Selva M."/>
            <person name="Riesgo A."/>
            <person name="Vervoort M."/>
            <person name="Leys S.P."/>
            <person name="Kodjabachian L."/>
            <person name="Le Bivic A."/>
            <person name="Borchiellini C."/>
            <person name="Claverie J.M."/>
            <person name="Renard E."/>
        </authorList>
    </citation>
    <scope>NUCLEOTIDE SEQUENCE [LARGE SCALE GENOMIC DNA]</scope>
    <source>
        <strain evidence="2">SPO-2</strain>
    </source>
</reference>
<accession>A0AAV7JFT9</accession>
<feature type="region of interest" description="Disordered" evidence="1">
    <location>
        <begin position="633"/>
        <end position="655"/>
    </location>
</feature>
<evidence type="ECO:0000256" key="1">
    <source>
        <dbReference type="SAM" id="MobiDB-lite"/>
    </source>
</evidence>
<dbReference type="Proteomes" id="UP001165289">
    <property type="component" value="Unassembled WGS sequence"/>
</dbReference>
<keyword evidence="3" id="KW-1185">Reference proteome</keyword>
<comment type="caution">
    <text evidence="2">The sequence shown here is derived from an EMBL/GenBank/DDBJ whole genome shotgun (WGS) entry which is preliminary data.</text>
</comment>
<evidence type="ECO:0000313" key="3">
    <source>
        <dbReference type="Proteomes" id="UP001165289"/>
    </source>
</evidence>